<dbReference type="PROSITE" id="PS51257">
    <property type="entry name" value="PROKAR_LIPOPROTEIN"/>
    <property type="match status" value="1"/>
</dbReference>
<dbReference type="InterPro" id="IPR010837">
    <property type="entry name" value="Conjugal_tfr_TrbH"/>
</dbReference>
<keyword evidence="3" id="KW-1185">Reference proteome</keyword>
<evidence type="ECO:0000256" key="1">
    <source>
        <dbReference type="SAM" id="SignalP"/>
    </source>
</evidence>
<dbReference type="AlphaFoldDB" id="A0AAD1C6Q8"/>
<keyword evidence="1" id="KW-0732">Signal</keyword>
<evidence type="ECO:0000313" key="3">
    <source>
        <dbReference type="Proteomes" id="UP000218554"/>
    </source>
</evidence>
<proteinExistence type="predicted"/>
<organism evidence="2 3">
    <name type="scientific">Metapseudomonas furukawaii</name>
    <name type="common">Pseudomonas furukawaii</name>
    <dbReference type="NCBI Taxonomy" id="1149133"/>
    <lineage>
        <taxon>Bacteria</taxon>
        <taxon>Pseudomonadati</taxon>
        <taxon>Pseudomonadota</taxon>
        <taxon>Gammaproteobacteria</taxon>
        <taxon>Pseudomonadales</taxon>
        <taxon>Pseudomonadaceae</taxon>
        <taxon>Metapseudomonas</taxon>
    </lineage>
</organism>
<dbReference type="Proteomes" id="UP000218554">
    <property type="component" value="Plasmid pKF707"/>
</dbReference>
<protein>
    <submittedName>
        <fullName evidence="2">IncP-type conjugative transfer protein</fullName>
    </submittedName>
</protein>
<keyword evidence="2" id="KW-0614">Plasmid</keyword>
<name>A0AAD1C6Q8_METFU</name>
<dbReference type="EMBL" id="AP014863">
    <property type="protein sequence ID" value="BAU77407.1"/>
    <property type="molecule type" value="Genomic_DNA"/>
</dbReference>
<feature type="signal peptide" evidence="1">
    <location>
        <begin position="1"/>
        <end position="19"/>
    </location>
</feature>
<feature type="chain" id="PRO_5042129250" evidence="1">
    <location>
        <begin position="20"/>
        <end position="138"/>
    </location>
</feature>
<evidence type="ECO:0000313" key="2">
    <source>
        <dbReference type="EMBL" id="BAU77407.1"/>
    </source>
</evidence>
<dbReference type="KEGG" id="pfuw:KF707C_p180"/>
<sequence>MKRLIVAMALSALVGCASQQQFGAYAELPPGYREVMARDAVNQMAGLYPPASTRLSMALEPSDSFGQILVERLRLAGYAVQESPATPLIDAKALGYVMDTLDESTYRVTITVGGESLSRAYFLADHKLSPSGLWARKE</sequence>
<reference evidence="2 3" key="1">
    <citation type="journal article" date="2018" name="Int. J. Syst. Evol. Microbiol.">
        <title>Pseudomonas furukawaii sp. nov., a polychlorinated biphenyl-degrading bacterium isolated from biphenyl-contaminated soil in Japan.</title>
        <authorList>
            <person name="Kimura N."/>
            <person name="Watanabe T."/>
            <person name="Suenaga H."/>
            <person name="Fujihara H."/>
            <person name="Futagami T."/>
            <person name="Goto M."/>
            <person name="Hanada S."/>
            <person name="Hirose J."/>
        </authorList>
    </citation>
    <scope>NUCLEOTIDE SEQUENCE [LARGE SCALE GENOMIC DNA]</scope>
    <source>
        <strain evidence="3">DSM 10086 / NBRC 110670 / KF707</strain>
    </source>
</reference>
<gene>
    <name evidence="2" type="ORF">KF707C_p180</name>
</gene>
<dbReference type="Pfam" id="PF07283">
    <property type="entry name" value="TrbH"/>
    <property type="match status" value="2"/>
</dbReference>
<dbReference type="RefSeq" id="WP_003451645.1">
    <property type="nucleotide sequence ID" value="NZ_AJMR01000135.1"/>
</dbReference>
<accession>A0AAD1C6Q8</accession>
<geneLocation type="plasmid" evidence="2 3">
    <name>pKF707</name>
</geneLocation>